<dbReference type="Pfam" id="PF13424">
    <property type="entry name" value="TPR_12"/>
    <property type="match status" value="1"/>
</dbReference>
<feature type="coiled-coil region" evidence="2">
    <location>
        <begin position="230"/>
        <end position="257"/>
    </location>
</feature>
<dbReference type="PANTHER" id="PTHR13371:SF0">
    <property type="entry name" value="CENTROSOMAL PROTEIN OF 104 KDA"/>
    <property type="match status" value="1"/>
</dbReference>
<dbReference type="InterPro" id="IPR034085">
    <property type="entry name" value="TOG"/>
</dbReference>
<feature type="region of interest" description="Disordered" evidence="3">
    <location>
        <begin position="411"/>
        <end position="432"/>
    </location>
</feature>
<dbReference type="PANTHER" id="PTHR13371">
    <property type="entry name" value="GLYCINE-, GLUTAMATE-, THIENYLCYCLOHEXYLPIPERIDINE-BINDING PROTEIN"/>
    <property type="match status" value="1"/>
</dbReference>
<feature type="compositionally biased region" description="Pro residues" evidence="3">
    <location>
        <begin position="735"/>
        <end position="754"/>
    </location>
</feature>
<dbReference type="Pfam" id="PF21038">
    <property type="entry name" value="CEP104_N"/>
    <property type="match status" value="1"/>
</dbReference>
<dbReference type="Gene3D" id="1.25.40.10">
    <property type="entry name" value="Tetratricopeptide repeat domain"/>
    <property type="match status" value="1"/>
</dbReference>
<accession>A0ABQ5RNU7</accession>
<dbReference type="Gene3D" id="1.25.10.10">
    <property type="entry name" value="Leucine-rich Repeat Variant"/>
    <property type="match status" value="1"/>
</dbReference>
<comment type="caution">
    <text evidence="5">The sequence shown here is derived from an EMBL/GenBank/DDBJ whole genome shotgun (WGS) entry which is preliminary data.</text>
</comment>
<dbReference type="InterPro" id="IPR048739">
    <property type="entry name" value="CEP104_N"/>
</dbReference>
<sequence>MKASGGPQKLRFTVHACSGEDTDYPVRELLFHSPQTRGWQSPRFCKYPQEIVLRLEHTCKVQQIQILSHEYKIATRVEVFVGAPTNVLDMDPSNCTFKRLGYLSFDSNERSNHQARELKSVHVNVQAFLIRLLIHRCHVNKLNIYNQVGIIALNLIGERSTPPSDAPPGFLQLHPPVPTAQPYYNAAAADMADVNLDLHVDTVTANKIRELAKQKDEAVAREDYDTAKALKNSIDRLKVVGQKIAQLEARKRAAVEKEDYDSAKAIKADIDKLRAAGEGAAMATGPVVGASKNPDEIFNRVLGHKASAIGVGVSPRGGAAPLQLPFDEQPVGRPTSGPARRPTSAHDLPSSPGPRGPTIVEVDDDYVPGPATNQSAASVSNNRHQQYDERPAMGRGRYTPTEDQMVAAAVQRQMAPPPSDTSLPAPQGWPNDLPVPEPVPGAVAKEAEGLEDLAGEYVARAFFSKNWQLRDAAVTWLAKEVTGGGFEGKREAFRLLVRVAVKGMKDKVANVYLASLAVLPALVDSGLAAASGGRDVEAMTETVLPQLVEKLGDNNARLRDASKESIMLLASIKEAQLASHTSIFLKPIKNQSAWRPVLGILQLLRDLVPLVGISRTGSGFELGELMDFVGKTYNSPNADVRSEAVRVTKEVYDLIGPAIRKCMPKDINAKIKEQVDAVLGGGEAPTAPPPPPPPVAVPRQPPPRAAAPRGGKRPTSGKSDASGPSGRDSAAATPKAPPPPPPPPPPLPPPPRGPPDAVVYEQELQKTEAEFGPDHPKTAEACSNLATFYNSNEQSDLALPLYERALDIYERHYGENHAEVAHTLTDLAVLHLEQGREDIGRPLLERALVIQEAELGPDHPDVLAIKDVLKSE</sequence>
<dbReference type="Pfam" id="PF02151">
    <property type="entry name" value="UVR"/>
    <property type="match status" value="1"/>
</dbReference>
<evidence type="ECO:0000259" key="4">
    <source>
        <dbReference type="SMART" id="SM01349"/>
    </source>
</evidence>
<feature type="repeat" description="TPR" evidence="1">
    <location>
        <begin position="779"/>
        <end position="812"/>
    </location>
</feature>
<reference evidence="5 6" key="1">
    <citation type="journal article" date="2023" name="IScience">
        <title>Expanded male sex-determining region conserved during the evolution of homothallism in the green alga Volvox.</title>
        <authorList>
            <person name="Yamamoto K."/>
            <person name="Matsuzaki R."/>
            <person name="Mahakham W."/>
            <person name="Heman W."/>
            <person name="Sekimoto H."/>
            <person name="Kawachi M."/>
            <person name="Minakuchi Y."/>
            <person name="Toyoda A."/>
            <person name="Nozaki H."/>
        </authorList>
    </citation>
    <scope>NUCLEOTIDE SEQUENCE [LARGE SCALE GENOMIC DNA]</scope>
    <source>
        <strain evidence="5 6">NIES-4468</strain>
    </source>
</reference>
<evidence type="ECO:0000256" key="1">
    <source>
        <dbReference type="PROSITE-ProRule" id="PRU00339"/>
    </source>
</evidence>
<dbReference type="Pfam" id="PF21040">
    <property type="entry name" value="CEP104-like_TOG"/>
    <property type="match status" value="1"/>
</dbReference>
<feature type="region of interest" description="Disordered" evidence="3">
    <location>
        <begin position="680"/>
        <end position="757"/>
    </location>
</feature>
<dbReference type="Proteomes" id="UP001165090">
    <property type="component" value="Unassembled WGS sequence"/>
</dbReference>
<name>A0ABQ5RNU7_9CHLO</name>
<dbReference type="InterPro" id="IPR016024">
    <property type="entry name" value="ARM-type_fold"/>
</dbReference>
<dbReference type="SUPFAM" id="SSF49785">
    <property type="entry name" value="Galactose-binding domain-like"/>
    <property type="match status" value="1"/>
</dbReference>
<dbReference type="SUPFAM" id="SSF48452">
    <property type="entry name" value="TPR-like"/>
    <property type="match status" value="1"/>
</dbReference>
<dbReference type="PROSITE" id="PS50005">
    <property type="entry name" value="TPR"/>
    <property type="match status" value="1"/>
</dbReference>
<dbReference type="InterPro" id="IPR008979">
    <property type="entry name" value="Galactose-bd-like_sf"/>
</dbReference>
<protein>
    <recommendedName>
        <fullName evidence="4">TOG domain-containing protein</fullName>
    </recommendedName>
</protein>
<organism evidence="5 6">
    <name type="scientific">Volvox africanus</name>
    <dbReference type="NCBI Taxonomy" id="51714"/>
    <lineage>
        <taxon>Eukaryota</taxon>
        <taxon>Viridiplantae</taxon>
        <taxon>Chlorophyta</taxon>
        <taxon>core chlorophytes</taxon>
        <taxon>Chlorophyceae</taxon>
        <taxon>CS clade</taxon>
        <taxon>Chlamydomonadales</taxon>
        <taxon>Volvocaceae</taxon>
        <taxon>Volvox</taxon>
    </lineage>
</organism>
<gene>
    <name evidence="5" type="ORF">VaNZ11_001083</name>
</gene>
<dbReference type="InterPro" id="IPR011990">
    <property type="entry name" value="TPR-like_helical_dom_sf"/>
</dbReference>
<feature type="compositionally biased region" description="Polar residues" evidence="3">
    <location>
        <begin position="371"/>
        <end position="384"/>
    </location>
</feature>
<proteinExistence type="predicted"/>
<dbReference type="InterPro" id="IPR019734">
    <property type="entry name" value="TPR_rpt"/>
</dbReference>
<dbReference type="InterPro" id="IPR011989">
    <property type="entry name" value="ARM-like"/>
</dbReference>
<evidence type="ECO:0000256" key="2">
    <source>
        <dbReference type="SAM" id="Coils"/>
    </source>
</evidence>
<evidence type="ECO:0000313" key="5">
    <source>
        <dbReference type="EMBL" id="GLI59238.1"/>
    </source>
</evidence>
<keyword evidence="6" id="KW-1185">Reference proteome</keyword>
<evidence type="ECO:0000313" key="6">
    <source>
        <dbReference type="Proteomes" id="UP001165090"/>
    </source>
</evidence>
<feature type="region of interest" description="Disordered" evidence="3">
    <location>
        <begin position="320"/>
        <end position="398"/>
    </location>
</feature>
<dbReference type="SMART" id="SM01349">
    <property type="entry name" value="TOG"/>
    <property type="match status" value="1"/>
</dbReference>
<dbReference type="InterPro" id="IPR052607">
    <property type="entry name" value="CEP104-like"/>
</dbReference>
<evidence type="ECO:0000256" key="3">
    <source>
        <dbReference type="SAM" id="MobiDB-lite"/>
    </source>
</evidence>
<keyword evidence="1" id="KW-0802">TPR repeat</keyword>
<keyword evidence="2" id="KW-0175">Coiled coil</keyword>
<dbReference type="EMBL" id="BSDZ01000004">
    <property type="protein sequence ID" value="GLI59238.1"/>
    <property type="molecule type" value="Genomic_DNA"/>
</dbReference>
<feature type="domain" description="TOG" evidence="4">
    <location>
        <begin position="440"/>
        <end position="689"/>
    </location>
</feature>
<dbReference type="InterPro" id="IPR001943">
    <property type="entry name" value="UVR_dom"/>
</dbReference>
<dbReference type="SMART" id="SM00028">
    <property type="entry name" value="TPR"/>
    <property type="match status" value="2"/>
</dbReference>
<feature type="compositionally biased region" description="Pro residues" evidence="3">
    <location>
        <begin position="686"/>
        <end position="705"/>
    </location>
</feature>
<dbReference type="SUPFAM" id="SSF48371">
    <property type="entry name" value="ARM repeat"/>
    <property type="match status" value="1"/>
</dbReference>